<gene>
    <name evidence="2" type="ORF">QUW08_12985</name>
</gene>
<evidence type="ECO:0000313" key="3">
    <source>
        <dbReference type="Proteomes" id="UP001529380"/>
    </source>
</evidence>
<name>A0ABT7UTH0_9FIRM</name>
<keyword evidence="3" id="KW-1185">Reference proteome</keyword>
<dbReference type="EMBL" id="JAUDCL010000030">
    <property type="protein sequence ID" value="MDM8202198.1"/>
    <property type="molecule type" value="Genomic_DNA"/>
</dbReference>
<comment type="caution">
    <text evidence="2">The sequence shown here is derived from an EMBL/GenBank/DDBJ whole genome shotgun (WGS) entry which is preliminary data.</text>
</comment>
<keyword evidence="1" id="KW-0812">Transmembrane</keyword>
<evidence type="ECO:0000256" key="1">
    <source>
        <dbReference type="SAM" id="Phobius"/>
    </source>
</evidence>
<dbReference type="RefSeq" id="WP_289600548.1">
    <property type="nucleotide sequence ID" value="NZ_JAUDCL010000030.1"/>
</dbReference>
<feature type="transmembrane region" description="Helical" evidence="1">
    <location>
        <begin position="179"/>
        <end position="200"/>
    </location>
</feature>
<protein>
    <recommendedName>
        <fullName evidence="4">DUF3592 domain-containing protein</fullName>
    </recommendedName>
</protein>
<organism evidence="2 3">
    <name type="scientific">Allofournierella massiliensis</name>
    <dbReference type="NCBI Taxonomy" id="1650663"/>
    <lineage>
        <taxon>Bacteria</taxon>
        <taxon>Bacillati</taxon>
        <taxon>Bacillota</taxon>
        <taxon>Clostridia</taxon>
        <taxon>Eubacteriales</taxon>
        <taxon>Oscillospiraceae</taxon>
        <taxon>Allofournierella</taxon>
    </lineage>
</organism>
<reference evidence="2 3" key="1">
    <citation type="submission" date="2023-06" db="EMBL/GenBank/DDBJ databases">
        <title>Identification and characterization of horizontal gene transfer across gut microbiota members of farm animals based on homology search.</title>
        <authorList>
            <person name="Schwarzerova J."/>
            <person name="Nykrynova M."/>
            <person name="Jureckova K."/>
            <person name="Cejkova D."/>
            <person name="Rychlik I."/>
        </authorList>
    </citation>
    <scope>NUCLEOTIDE SEQUENCE [LARGE SCALE GENOMIC DNA]</scope>
    <source>
        <strain evidence="2 3">ET340</strain>
    </source>
</reference>
<proteinExistence type="predicted"/>
<dbReference type="Proteomes" id="UP001529380">
    <property type="component" value="Unassembled WGS sequence"/>
</dbReference>
<evidence type="ECO:0000313" key="2">
    <source>
        <dbReference type="EMBL" id="MDM8202198.1"/>
    </source>
</evidence>
<keyword evidence="1" id="KW-1133">Transmembrane helix</keyword>
<evidence type="ECO:0008006" key="4">
    <source>
        <dbReference type="Google" id="ProtNLM"/>
    </source>
</evidence>
<sequence length="226" mass="24815">MKRPIRWLAAAYAAVLALWLIFGGVSLAKSAWYAHKGMKAQTELAWQDLTGVGVQELEGEEEGVWFVSTDTDPQLHWTAPNPEGVYLETVELRVEQLTPGQAVVLYWKAPGQADFSAAQMVYAHKTSDGAYRFDLGGCVVSEIRLDPDSVGGVTTRFDGVTLNPAEGWYTAFVPTATGLVLGLLVPPVIVAVLWELWAVLEPEPFRESARIARRKPRGGSAFKKEK</sequence>
<keyword evidence="1" id="KW-0472">Membrane</keyword>
<accession>A0ABT7UTH0</accession>